<dbReference type="Proteomes" id="UP000612055">
    <property type="component" value="Unassembled WGS sequence"/>
</dbReference>
<name>A0A836C4A8_9CHLO</name>
<feature type="transmembrane region" description="Helical" evidence="1">
    <location>
        <begin position="73"/>
        <end position="96"/>
    </location>
</feature>
<protein>
    <submittedName>
        <fullName evidence="2">Uncharacterized protein</fullName>
    </submittedName>
</protein>
<comment type="caution">
    <text evidence="2">The sequence shown here is derived from an EMBL/GenBank/DDBJ whole genome shotgun (WGS) entry which is preliminary data.</text>
</comment>
<evidence type="ECO:0000256" key="1">
    <source>
        <dbReference type="SAM" id="Phobius"/>
    </source>
</evidence>
<evidence type="ECO:0000313" key="2">
    <source>
        <dbReference type="EMBL" id="KAG2499961.1"/>
    </source>
</evidence>
<keyword evidence="1" id="KW-0472">Membrane</keyword>
<gene>
    <name evidence="2" type="ORF">HYH03_002246</name>
</gene>
<dbReference type="AlphaFoldDB" id="A0A836C4A8"/>
<keyword evidence="1" id="KW-0812">Transmembrane</keyword>
<evidence type="ECO:0000313" key="3">
    <source>
        <dbReference type="Proteomes" id="UP000612055"/>
    </source>
</evidence>
<organism evidence="2 3">
    <name type="scientific">Edaphochlamys debaryana</name>
    <dbReference type="NCBI Taxonomy" id="47281"/>
    <lineage>
        <taxon>Eukaryota</taxon>
        <taxon>Viridiplantae</taxon>
        <taxon>Chlorophyta</taxon>
        <taxon>core chlorophytes</taxon>
        <taxon>Chlorophyceae</taxon>
        <taxon>CS clade</taxon>
        <taxon>Chlamydomonadales</taxon>
        <taxon>Chlamydomonadales incertae sedis</taxon>
        <taxon>Edaphochlamys</taxon>
    </lineage>
</organism>
<proteinExistence type="predicted"/>
<feature type="transmembrane region" description="Helical" evidence="1">
    <location>
        <begin position="33"/>
        <end position="53"/>
    </location>
</feature>
<reference evidence="2" key="1">
    <citation type="journal article" date="2020" name="bioRxiv">
        <title>Comparative genomics of Chlamydomonas.</title>
        <authorList>
            <person name="Craig R.J."/>
            <person name="Hasan A.R."/>
            <person name="Ness R.W."/>
            <person name="Keightley P.D."/>
        </authorList>
    </citation>
    <scope>NUCLEOTIDE SEQUENCE</scope>
    <source>
        <strain evidence="2">CCAP 11/70</strain>
    </source>
</reference>
<dbReference type="EMBL" id="JAEHOE010000005">
    <property type="protein sequence ID" value="KAG2499961.1"/>
    <property type="molecule type" value="Genomic_DNA"/>
</dbReference>
<keyword evidence="1" id="KW-1133">Transmembrane helix</keyword>
<accession>A0A836C4A8</accession>
<dbReference type="OrthoDB" id="543947at2759"/>
<keyword evidence="3" id="KW-1185">Reference proteome</keyword>
<sequence>MPLLVRAVAKPTPPAPKRPETQVQSLELLWQRAAAAIAATSTAFFAATGVAWADADALLQDSDLLGTQQGTGFSFTGLLVFTLLTYWVIKATMYLLNNPLDRPERNAEDDKSQDPSKALTDVGHAHIRSYLDPARGDAKELRLKTLARHAAYRVASQIREAQPRIHSLVEELAGPASAASGAWPPPPPRNMDLDAVAQLVYARVVQERGAKTADHELCPRERAALELTLLEEVAERTASEEVAEFMNLAAKGLLVPRTAAQGAGQTPPTSHAH</sequence>